<dbReference type="Gene3D" id="4.10.280.10">
    <property type="entry name" value="Helix-loop-helix DNA-binding domain"/>
    <property type="match status" value="1"/>
</dbReference>
<dbReference type="EMBL" id="BJMH01000004">
    <property type="protein sequence ID" value="GEB31495.1"/>
    <property type="molecule type" value="Genomic_DNA"/>
</dbReference>
<dbReference type="GO" id="GO:0043937">
    <property type="term" value="P:regulation of sporulation"/>
    <property type="evidence" value="ECO:0007669"/>
    <property type="project" value="InterPro"/>
</dbReference>
<dbReference type="Pfam" id="PF09388">
    <property type="entry name" value="SpoOE-like"/>
    <property type="match status" value="1"/>
</dbReference>
<organism evidence="1 2">
    <name type="scientific">Brevibacillus parabrevis</name>
    <dbReference type="NCBI Taxonomy" id="54914"/>
    <lineage>
        <taxon>Bacteria</taxon>
        <taxon>Bacillati</taxon>
        <taxon>Bacillota</taxon>
        <taxon>Bacilli</taxon>
        <taxon>Bacillales</taxon>
        <taxon>Paenibacillaceae</taxon>
        <taxon>Brevibacillus</taxon>
    </lineage>
</organism>
<dbReference type="InterPro" id="IPR036638">
    <property type="entry name" value="HLH_DNA-bd_sf"/>
</dbReference>
<dbReference type="InterPro" id="IPR037208">
    <property type="entry name" value="Spo0E-like_sf"/>
</dbReference>
<dbReference type="GO" id="GO:0046983">
    <property type="term" value="F:protein dimerization activity"/>
    <property type="evidence" value="ECO:0007669"/>
    <property type="project" value="InterPro"/>
</dbReference>
<dbReference type="AlphaFoldDB" id="A0A4Y3PFJ7"/>
<dbReference type="InterPro" id="IPR018540">
    <property type="entry name" value="Spo0E-like"/>
</dbReference>
<dbReference type="SUPFAM" id="SSF140500">
    <property type="entry name" value="BAS1536-like"/>
    <property type="match status" value="1"/>
</dbReference>
<gene>
    <name evidence="1" type="ORF">BPA01_10750</name>
</gene>
<evidence type="ECO:0000313" key="2">
    <source>
        <dbReference type="Proteomes" id="UP000316882"/>
    </source>
</evidence>
<dbReference type="RefSeq" id="WP_217365719.1">
    <property type="nucleotide sequence ID" value="NZ_BJMH01000004.1"/>
</dbReference>
<proteinExistence type="predicted"/>
<name>A0A4Y3PFJ7_BREPA</name>
<evidence type="ECO:0008006" key="3">
    <source>
        <dbReference type="Google" id="ProtNLM"/>
    </source>
</evidence>
<protein>
    <recommendedName>
        <fullName evidence="3">Spo0E family sporulation regulatory protein-aspartic acid phosphatase</fullName>
    </recommendedName>
</protein>
<dbReference type="Proteomes" id="UP000316882">
    <property type="component" value="Unassembled WGS sequence"/>
</dbReference>
<accession>A0A4Y3PFJ7</accession>
<reference evidence="1 2" key="1">
    <citation type="submission" date="2019-06" db="EMBL/GenBank/DDBJ databases">
        <title>Whole genome shotgun sequence of Brevibacillus parabrevis NBRC 12334.</title>
        <authorList>
            <person name="Hosoyama A."/>
            <person name="Uohara A."/>
            <person name="Ohji S."/>
            <person name="Ichikawa N."/>
        </authorList>
    </citation>
    <scope>NUCLEOTIDE SEQUENCE [LARGE SCALE GENOMIC DNA]</scope>
    <source>
        <strain evidence="1 2">NBRC 12334</strain>
    </source>
</reference>
<keyword evidence="2" id="KW-1185">Reference proteome</keyword>
<comment type="caution">
    <text evidence="1">The sequence shown here is derived from an EMBL/GenBank/DDBJ whole genome shotgun (WGS) entry which is preliminary data.</text>
</comment>
<evidence type="ECO:0000313" key="1">
    <source>
        <dbReference type="EMBL" id="GEB31495.1"/>
    </source>
</evidence>
<sequence>MEKEKLELIIEQLRQQLCQIVKEKGLSDASVVELSQKLDIYIVQYQLKHGEEKNGEF</sequence>